<evidence type="ECO:0008006" key="4">
    <source>
        <dbReference type="Google" id="ProtNLM"/>
    </source>
</evidence>
<protein>
    <recommendedName>
        <fullName evidence="4">Elongation factor P</fullName>
    </recommendedName>
</protein>
<evidence type="ECO:0000256" key="1">
    <source>
        <dbReference type="SAM" id="SignalP"/>
    </source>
</evidence>
<evidence type="ECO:0000313" key="3">
    <source>
        <dbReference type="Proteomes" id="UP000009134"/>
    </source>
</evidence>
<dbReference type="eggNOG" id="ENOG5031C3I">
    <property type="taxonomic scope" value="Bacteria"/>
</dbReference>
<proteinExistence type="predicted"/>
<sequence length="129" mass="13514">MKRTMILSLCTGLAVCSIAGSAYAVPGGMLHTLQQGTWTCEVPGDANVAPVARPEASFRVVPDSNYVAPDGSRGSYLLLADRLTLTSGPFMGRRFVMDGDGIMRELDDGDAESGLRCVHSGPVNIATPG</sequence>
<dbReference type="RefSeq" id="WP_011445608.1">
    <property type="nucleotide sequence ID" value="NC_007794.1"/>
</dbReference>
<keyword evidence="3" id="KW-1185">Reference proteome</keyword>
<dbReference type="Proteomes" id="UP000009134">
    <property type="component" value="Chromosome"/>
</dbReference>
<dbReference type="KEGG" id="nar:Saro_1959"/>
<organism evidence="2 3">
    <name type="scientific">Novosphingobium aromaticivorans (strain ATCC 700278 / DSM 12444 / CCUG 56034 / CIP 105152 / NBRC 16084 / F199)</name>
    <dbReference type="NCBI Taxonomy" id="279238"/>
    <lineage>
        <taxon>Bacteria</taxon>
        <taxon>Pseudomonadati</taxon>
        <taxon>Pseudomonadota</taxon>
        <taxon>Alphaproteobacteria</taxon>
        <taxon>Sphingomonadales</taxon>
        <taxon>Sphingomonadaceae</taxon>
        <taxon>Novosphingobium</taxon>
    </lineage>
</organism>
<dbReference type="STRING" id="279238.Saro_1959"/>
<keyword evidence="1" id="KW-0732">Signal</keyword>
<dbReference type="AlphaFoldDB" id="Q2G6X4"/>
<feature type="signal peptide" evidence="1">
    <location>
        <begin position="1"/>
        <end position="24"/>
    </location>
</feature>
<reference evidence="3" key="1">
    <citation type="submission" date="2006-01" db="EMBL/GenBank/DDBJ databases">
        <title>Complete sequence of Novosphingobium aromaticivorans DSM 12444.</title>
        <authorList>
            <consortium name="US DOE Joint Genome Institute"/>
            <person name="Copeland A."/>
            <person name="Lucas S."/>
            <person name="Lapidus A."/>
            <person name="Barry K."/>
            <person name="Detter J.C."/>
            <person name="Glavina T."/>
            <person name="Hammon N."/>
            <person name="Israni S."/>
            <person name="Pitluck S."/>
            <person name="Chain P."/>
            <person name="Malfatti S."/>
            <person name="Shin M."/>
            <person name="Vergez L."/>
            <person name="Schmutz J."/>
            <person name="Larimer F."/>
            <person name="Land M."/>
            <person name="Kyrpides N."/>
            <person name="Ivanova N."/>
            <person name="Fredrickson J."/>
            <person name="Balkwill D."/>
            <person name="Romine M.F."/>
            <person name="Richardson P."/>
        </authorList>
    </citation>
    <scope>NUCLEOTIDE SEQUENCE [LARGE SCALE GENOMIC DNA]</scope>
    <source>
        <strain evidence="3">ATCC 700278 / DSM 12444 / CCUG 56034 / CIP 105152 / NBRC 16084 / F199</strain>
    </source>
</reference>
<gene>
    <name evidence="2" type="ordered locus">Saro_1959</name>
</gene>
<evidence type="ECO:0000313" key="2">
    <source>
        <dbReference type="EMBL" id="ABD26399.1"/>
    </source>
</evidence>
<name>Q2G6X4_NOVAD</name>
<dbReference type="HOGENOM" id="CLU_159962_0_0_5"/>
<feature type="chain" id="PRO_5004207950" description="Elongation factor P" evidence="1">
    <location>
        <begin position="25"/>
        <end position="129"/>
    </location>
</feature>
<accession>Q2G6X4</accession>
<dbReference type="EMBL" id="CP000248">
    <property type="protein sequence ID" value="ABD26399.1"/>
    <property type="molecule type" value="Genomic_DNA"/>
</dbReference>